<keyword evidence="1" id="KW-0812">Transmembrane</keyword>
<feature type="transmembrane region" description="Helical" evidence="1">
    <location>
        <begin position="12"/>
        <end position="30"/>
    </location>
</feature>
<reference evidence="2" key="2">
    <citation type="submission" date="2020-09" db="EMBL/GenBank/DDBJ databases">
        <authorList>
            <person name="Sun Q."/>
            <person name="Zhou Y."/>
        </authorList>
    </citation>
    <scope>NUCLEOTIDE SEQUENCE</scope>
    <source>
        <strain evidence="2">CGMCC 1.12924</strain>
    </source>
</reference>
<organism evidence="2 3">
    <name type="scientific">Planktosalinus lacus</name>
    <dbReference type="NCBI Taxonomy" id="1526573"/>
    <lineage>
        <taxon>Bacteria</taxon>
        <taxon>Pseudomonadati</taxon>
        <taxon>Bacteroidota</taxon>
        <taxon>Flavobacteriia</taxon>
        <taxon>Flavobacteriales</taxon>
        <taxon>Flavobacteriaceae</taxon>
        <taxon>Planktosalinus</taxon>
    </lineage>
</organism>
<dbReference type="EMBL" id="BMGK01000001">
    <property type="protein sequence ID" value="GGD80093.1"/>
    <property type="molecule type" value="Genomic_DNA"/>
</dbReference>
<evidence type="ECO:0000313" key="2">
    <source>
        <dbReference type="EMBL" id="GGD80093.1"/>
    </source>
</evidence>
<evidence type="ECO:0000256" key="1">
    <source>
        <dbReference type="SAM" id="Phobius"/>
    </source>
</evidence>
<feature type="transmembrane region" description="Helical" evidence="1">
    <location>
        <begin position="250"/>
        <end position="266"/>
    </location>
</feature>
<name>A0A8J2Y8E0_9FLAO</name>
<protein>
    <submittedName>
        <fullName evidence="2">Uncharacterized protein</fullName>
    </submittedName>
</protein>
<sequence length="402" mass="47287">MNLNKKITFESLMFYGILSLLVIKLLFSYLNEELAWWTRHFTPNYIKYNPLGMPVNTTEYVEYLLIPLMFIYLTVYFRKVGILLIPIFITFILYILNLFTAFYTSSELLDSLKYALKISTPIYFFCVLVVHTKLTGKSIKNELVIFVAICAFLSVIALLLFNPTFNRGSFRWPVFFSGLHTHNYVLAALFVGVSYMLKNKKWYMYSFMLASFLFLIIGYNVRTVIVFYFLFIVVMLYLTSGFFRYLYAKALLFIPFVLGLALIYLRDFDWNRFSSGRLTMYEEKLDILEDYGFKDYLLGRGWGSDLIKTKEWWWEKKGSHNDFLTYVVENGIPFMIVFTLLLLSLLFLSKRVSMILATLIIGYLLTSLLSNGFAVRPQAAYMFFMVFAYIYSNNKSYITKNE</sequence>
<feature type="transmembrane region" description="Helical" evidence="1">
    <location>
        <begin position="60"/>
        <end position="77"/>
    </location>
</feature>
<proteinExistence type="predicted"/>
<accession>A0A8J2Y8E0</accession>
<feature type="transmembrane region" description="Helical" evidence="1">
    <location>
        <begin position="355"/>
        <end position="374"/>
    </location>
</feature>
<comment type="caution">
    <text evidence="2">The sequence shown here is derived from an EMBL/GenBank/DDBJ whole genome shotgun (WGS) entry which is preliminary data.</text>
</comment>
<dbReference type="AlphaFoldDB" id="A0A8J2Y8E0"/>
<evidence type="ECO:0000313" key="3">
    <source>
        <dbReference type="Proteomes" id="UP000652231"/>
    </source>
</evidence>
<feature type="transmembrane region" description="Helical" evidence="1">
    <location>
        <begin position="114"/>
        <end position="131"/>
    </location>
</feature>
<keyword evidence="1" id="KW-1133">Transmembrane helix</keyword>
<keyword evidence="3" id="KW-1185">Reference proteome</keyword>
<gene>
    <name evidence="2" type="ORF">GCM10011312_00500</name>
</gene>
<keyword evidence="1" id="KW-0472">Membrane</keyword>
<feature type="transmembrane region" description="Helical" evidence="1">
    <location>
        <begin position="323"/>
        <end position="348"/>
    </location>
</feature>
<dbReference type="Proteomes" id="UP000652231">
    <property type="component" value="Unassembled WGS sequence"/>
</dbReference>
<feature type="transmembrane region" description="Helical" evidence="1">
    <location>
        <begin position="82"/>
        <end position="102"/>
    </location>
</feature>
<feature type="transmembrane region" description="Helical" evidence="1">
    <location>
        <begin position="174"/>
        <end position="195"/>
    </location>
</feature>
<feature type="transmembrane region" description="Helical" evidence="1">
    <location>
        <begin position="143"/>
        <end position="162"/>
    </location>
</feature>
<reference evidence="2" key="1">
    <citation type="journal article" date="2014" name="Int. J. Syst. Evol. Microbiol.">
        <title>Complete genome sequence of Corynebacterium casei LMG S-19264T (=DSM 44701T), isolated from a smear-ripened cheese.</title>
        <authorList>
            <consortium name="US DOE Joint Genome Institute (JGI-PGF)"/>
            <person name="Walter F."/>
            <person name="Albersmeier A."/>
            <person name="Kalinowski J."/>
            <person name="Ruckert C."/>
        </authorList>
    </citation>
    <scope>NUCLEOTIDE SEQUENCE</scope>
    <source>
        <strain evidence="2">CGMCC 1.12924</strain>
    </source>
</reference>